<dbReference type="STRING" id="34027.SAMN05421829_107199"/>
<dbReference type="Proteomes" id="UP000186819">
    <property type="component" value="Unassembled WGS sequence"/>
</dbReference>
<reference evidence="4" key="1">
    <citation type="submission" date="2017-01" db="EMBL/GenBank/DDBJ databases">
        <authorList>
            <person name="Varghese N."/>
            <person name="Submissions S."/>
        </authorList>
    </citation>
    <scope>NUCLEOTIDE SEQUENCE [LARGE SCALE GENOMIC DNA]</scope>
    <source>
        <strain evidence="4">ATCC 51758</strain>
    </source>
</reference>
<proteinExistence type="inferred from homology"/>
<feature type="domain" description="UspA" evidence="2">
    <location>
        <begin position="1"/>
        <end position="149"/>
    </location>
</feature>
<protein>
    <submittedName>
        <fullName evidence="3">Nucleotide-binding universal stress protein, UspA family</fullName>
    </submittedName>
</protein>
<keyword evidence="4" id="KW-1185">Reference proteome</keyword>
<dbReference type="Gene3D" id="3.40.50.620">
    <property type="entry name" value="HUPs"/>
    <property type="match status" value="1"/>
</dbReference>
<dbReference type="EMBL" id="FTMD01000007">
    <property type="protein sequence ID" value="SIQ87606.1"/>
    <property type="molecule type" value="Genomic_DNA"/>
</dbReference>
<name>A0A1N6WCB8_9RHOO</name>
<comment type="similarity">
    <text evidence="1">Belongs to the universal stress protein A family.</text>
</comment>
<dbReference type="PANTHER" id="PTHR46268">
    <property type="entry name" value="STRESS RESPONSE PROTEIN NHAX"/>
    <property type="match status" value="1"/>
</dbReference>
<dbReference type="InterPro" id="IPR006015">
    <property type="entry name" value="Universal_stress_UspA"/>
</dbReference>
<evidence type="ECO:0000313" key="4">
    <source>
        <dbReference type="Proteomes" id="UP000186819"/>
    </source>
</evidence>
<evidence type="ECO:0000256" key="1">
    <source>
        <dbReference type="ARBA" id="ARBA00008791"/>
    </source>
</evidence>
<dbReference type="CDD" id="cd00293">
    <property type="entry name" value="USP-like"/>
    <property type="match status" value="1"/>
</dbReference>
<dbReference type="InterPro" id="IPR006016">
    <property type="entry name" value="UspA"/>
</dbReference>
<accession>A0A1N6WCB8</accession>
<dbReference type="Pfam" id="PF00582">
    <property type="entry name" value="Usp"/>
    <property type="match status" value="1"/>
</dbReference>
<gene>
    <name evidence="3" type="ORF">SAMN05421829_107199</name>
</gene>
<sequence length="149" mass="16025">MFQHILVPTDGSPLSDQALDRAIGLARNLGARLTILNAIAEAPFPVTNFGEDGHYDPEKSRRFAREAATHGQRILDAALARAREAGIDADAVLESSEAPHRVIIHTAESRGCDLICMASHGRRGINALLLGSETNKVLAHCTIPVLVCR</sequence>
<dbReference type="AlphaFoldDB" id="A0A1N6WCB8"/>
<dbReference type="OrthoDB" id="5295044at2"/>
<dbReference type="InterPro" id="IPR014729">
    <property type="entry name" value="Rossmann-like_a/b/a_fold"/>
</dbReference>
<dbReference type="PRINTS" id="PR01438">
    <property type="entry name" value="UNVRSLSTRESS"/>
</dbReference>
<dbReference type="PANTHER" id="PTHR46268:SF15">
    <property type="entry name" value="UNIVERSAL STRESS PROTEIN HP_0031"/>
    <property type="match status" value="1"/>
</dbReference>
<organism evidence="3 4">
    <name type="scientific">Aromatoleum tolulyticum</name>
    <dbReference type="NCBI Taxonomy" id="34027"/>
    <lineage>
        <taxon>Bacteria</taxon>
        <taxon>Pseudomonadati</taxon>
        <taxon>Pseudomonadota</taxon>
        <taxon>Betaproteobacteria</taxon>
        <taxon>Rhodocyclales</taxon>
        <taxon>Rhodocyclaceae</taxon>
        <taxon>Aromatoleum</taxon>
    </lineage>
</organism>
<dbReference type="SUPFAM" id="SSF52402">
    <property type="entry name" value="Adenine nucleotide alpha hydrolases-like"/>
    <property type="match status" value="1"/>
</dbReference>
<evidence type="ECO:0000313" key="3">
    <source>
        <dbReference type="EMBL" id="SIQ87606.1"/>
    </source>
</evidence>
<evidence type="ECO:0000259" key="2">
    <source>
        <dbReference type="Pfam" id="PF00582"/>
    </source>
</evidence>
<dbReference type="RefSeq" id="WP_076602479.1">
    <property type="nucleotide sequence ID" value="NZ_FTMD01000007.1"/>
</dbReference>